<gene>
    <name evidence="6" type="ORF">Lp19_0491</name>
</gene>
<organism evidence="6 7">
    <name type="scientific">Lactiplantibacillus plantarum</name>
    <name type="common">Lactobacillus plantarum</name>
    <dbReference type="NCBI Taxonomy" id="1590"/>
    <lineage>
        <taxon>Bacteria</taxon>
        <taxon>Bacillati</taxon>
        <taxon>Bacillota</taxon>
        <taxon>Bacilli</taxon>
        <taxon>Lactobacillales</taxon>
        <taxon>Lactobacillaceae</taxon>
        <taxon>Lactiplantibacillus</taxon>
    </lineage>
</organism>
<dbReference type="PANTHER" id="PTHR43179">
    <property type="entry name" value="RHAMNOSYLTRANSFERASE WBBL"/>
    <property type="match status" value="1"/>
</dbReference>
<dbReference type="PATRIC" id="fig|1590.144.peg.1057"/>
<sequence length="302" mass="34796">MTKIACVIVTFNRKALLAEAIESVLTQPEAPEYVFVIDNASTDGTEAFIQQQFDFDDQHLVYVRCQQNLGGSAGFATGIRLALQTDCDWISISDDDAIFQTGYFAAMRRAIVTQPQQGVFSGSVLLPNGHHDAMHREMITNSQTLTVKPIAEADYAQDFKYDIFSFVGILMNRGIVERIGLPEQDYFIRFDDFEYALRARKYGQFLNVHDALVLHKTTYTRTAIAPWKEYYVMRNRLASLFKHRGQTRVTCWYARRFLARKLFAILLFRDRWGQAGPLIKAYVQGYRDGWHDRLGRNQDYLP</sequence>
<dbReference type="KEGG" id="lpb:SH83_05060"/>
<dbReference type="Gene3D" id="3.90.550.10">
    <property type="entry name" value="Spore Coat Polysaccharide Biosynthesis Protein SpsA, Chain A"/>
    <property type="match status" value="1"/>
</dbReference>
<keyword evidence="3" id="KW-0328">Glycosyltransferase</keyword>
<dbReference type="EMBL" id="LUXM01000012">
    <property type="protein sequence ID" value="KZU97807.1"/>
    <property type="molecule type" value="Genomic_DNA"/>
</dbReference>
<proteinExistence type="inferred from homology"/>
<comment type="caution">
    <text evidence="6">The sequence shown here is derived from an EMBL/GenBank/DDBJ whole genome shotgun (WGS) entry which is preliminary data.</text>
</comment>
<evidence type="ECO:0000256" key="1">
    <source>
        <dbReference type="ARBA" id="ARBA00004776"/>
    </source>
</evidence>
<dbReference type="InterPro" id="IPR001173">
    <property type="entry name" value="Glyco_trans_2-like"/>
</dbReference>
<accession>A0A162F2X9</accession>
<feature type="domain" description="Glycosyltransferase 2-like" evidence="5">
    <location>
        <begin position="7"/>
        <end position="179"/>
    </location>
</feature>
<evidence type="ECO:0000313" key="6">
    <source>
        <dbReference type="EMBL" id="KZU97807.1"/>
    </source>
</evidence>
<dbReference type="RefSeq" id="WP_044430171.1">
    <property type="nucleotide sequence ID" value="NZ_CP010528.1"/>
</dbReference>
<dbReference type="SUPFAM" id="SSF53448">
    <property type="entry name" value="Nucleotide-diphospho-sugar transferases"/>
    <property type="match status" value="1"/>
</dbReference>
<dbReference type="Proteomes" id="UP000076882">
    <property type="component" value="Unassembled WGS sequence"/>
</dbReference>
<dbReference type="CDD" id="cd04185">
    <property type="entry name" value="GT_2_like_b"/>
    <property type="match status" value="1"/>
</dbReference>
<reference evidence="6 7" key="1">
    <citation type="submission" date="2016-03" db="EMBL/GenBank/DDBJ databases">
        <title>Comparative genomics of 54 Lactobacillus plantarum strains reveals genomic uncoupling from niche constraints.</title>
        <authorList>
            <person name="Martino M.E."/>
        </authorList>
    </citation>
    <scope>NUCLEOTIDE SEQUENCE [LARGE SCALE GENOMIC DNA]</scope>
    <source>
        <strain evidence="6 7">19.1</strain>
    </source>
</reference>
<name>A0A162F2X9_LACPN</name>
<evidence type="ECO:0000256" key="3">
    <source>
        <dbReference type="ARBA" id="ARBA00022676"/>
    </source>
</evidence>
<dbReference type="InterPro" id="IPR029044">
    <property type="entry name" value="Nucleotide-diphossugar_trans"/>
</dbReference>
<evidence type="ECO:0000313" key="7">
    <source>
        <dbReference type="Proteomes" id="UP000076882"/>
    </source>
</evidence>
<comment type="pathway">
    <text evidence="1">Cell wall biogenesis; cell wall polysaccharide biosynthesis.</text>
</comment>
<dbReference type="AlphaFoldDB" id="A0A162F2X9"/>
<dbReference type="PANTHER" id="PTHR43179:SF12">
    <property type="entry name" value="GALACTOFURANOSYLTRANSFERASE GLFT2"/>
    <property type="match status" value="1"/>
</dbReference>
<protein>
    <recommendedName>
        <fullName evidence="5">Glycosyltransferase 2-like domain-containing protein</fullName>
    </recommendedName>
</protein>
<evidence type="ECO:0000259" key="5">
    <source>
        <dbReference type="Pfam" id="PF00535"/>
    </source>
</evidence>
<dbReference type="Pfam" id="PF00535">
    <property type="entry name" value="Glycos_transf_2"/>
    <property type="match status" value="1"/>
</dbReference>
<evidence type="ECO:0000256" key="4">
    <source>
        <dbReference type="ARBA" id="ARBA00022679"/>
    </source>
</evidence>
<keyword evidence="4" id="KW-0808">Transferase</keyword>
<evidence type="ECO:0000256" key="2">
    <source>
        <dbReference type="ARBA" id="ARBA00006739"/>
    </source>
</evidence>
<comment type="similarity">
    <text evidence="2">Belongs to the glycosyltransferase 2 family.</text>
</comment>
<dbReference type="GO" id="GO:0016757">
    <property type="term" value="F:glycosyltransferase activity"/>
    <property type="evidence" value="ECO:0007669"/>
    <property type="project" value="UniProtKB-KW"/>
</dbReference>